<dbReference type="Pfam" id="PF17853">
    <property type="entry name" value="GGDEF_2"/>
    <property type="match status" value="1"/>
</dbReference>
<name>A0ABS4XGA1_9MICC</name>
<reference evidence="4 5" key="1">
    <citation type="submission" date="2021-03" db="EMBL/GenBank/DDBJ databases">
        <title>Sequencing the genomes of 1000 actinobacteria strains.</title>
        <authorList>
            <person name="Klenk H.-P."/>
        </authorList>
    </citation>
    <scope>NUCLEOTIDE SEQUENCE [LARGE SCALE GENOMIC DNA]</scope>
    <source>
        <strain evidence="4 5">DSM 15797</strain>
    </source>
</reference>
<evidence type="ECO:0000256" key="1">
    <source>
        <dbReference type="ARBA" id="ARBA00006754"/>
    </source>
</evidence>
<gene>
    <name evidence="4" type="ORF">JOF47_003010</name>
</gene>
<dbReference type="InterPro" id="IPR051448">
    <property type="entry name" value="CdaR-like_regulators"/>
</dbReference>
<dbReference type="PANTHER" id="PTHR33744">
    <property type="entry name" value="CARBOHYDRATE DIACID REGULATOR"/>
    <property type="match status" value="1"/>
</dbReference>
<dbReference type="RefSeq" id="WP_209999802.1">
    <property type="nucleotide sequence ID" value="NZ_BAAAJY010000011.1"/>
</dbReference>
<evidence type="ECO:0000313" key="5">
    <source>
        <dbReference type="Proteomes" id="UP001296993"/>
    </source>
</evidence>
<comment type="caution">
    <text evidence="4">The sequence shown here is derived from an EMBL/GenBank/DDBJ whole genome shotgun (WGS) entry which is preliminary data.</text>
</comment>
<dbReference type="Gene3D" id="1.10.10.2840">
    <property type="entry name" value="PucR C-terminal helix-turn-helix domain"/>
    <property type="match status" value="1"/>
</dbReference>
<organism evidence="4 5">
    <name type="scientific">Paeniglutamicibacter kerguelensis</name>
    <dbReference type="NCBI Taxonomy" id="254788"/>
    <lineage>
        <taxon>Bacteria</taxon>
        <taxon>Bacillati</taxon>
        <taxon>Actinomycetota</taxon>
        <taxon>Actinomycetes</taxon>
        <taxon>Micrococcales</taxon>
        <taxon>Micrococcaceae</taxon>
        <taxon>Paeniglutamicibacter</taxon>
    </lineage>
</organism>
<feature type="domain" description="PucR C-terminal helix-turn-helix" evidence="2">
    <location>
        <begin position="492"/>
        <end position="547"/>
    </location>
</feature>
<sequence length="566" mass="61084">MDAQSYASQIPGAESGRVRLSDCIEFMQADLVHVNPTPGNLEHHVSDVLMYDPLDEWTNVDDRIILAVGITYGSADFDQLLHRAANSNAAAVIIKARGAHMEQLRSVAERNQLAVLVAPRDADWTRLVALARASVMGASADSVSGVRLGDLYAFANAVASITNGAASIVDPLGRVLGYSTLPGQPIDELRRVTTLALQESTPPAFDADFKAVYAAAGALYIPSTYEGVGRLALAVRAGGELLGSIWIVDPGAGNAQAALEALDRMAPLAGLHMLHARSASDFGERRNGDLIRTLIDDPAHASFAAAQLGLDVTRGLAVAALTIARPESGSLDSVREIQRLLHLVTTVSNVQFRTSHSALIGSVIYAVFPCPGNDARALHRRVVQEIGAYSHTISSHPLIATVGGIARRVEDLPQSRTEALQALEYLLNREAVARGAGSIEGKAVPAVALYEDHRIPLNLMKIGRFVAEQGLGAADDIEAIRAYDEEHQTDYTDTLRAYLVSNGNISTMAASLHVHNNTVRYRIAQMAKTFSLDLDDPQKRLWLWLRLTTTDLSTQTRLRSMTMQER</sequence>
<evidence type="ECO:0000313" key="4">
    <source>
        <dbReference type="EMBL" id="MBP2387499.1"/>
    </source>
</evidence>
<proteinExistence type="inferred from homology"/>
<feature type="domain" description="CdaR GGDEF-like" evidence="3">
    <location>
        <begin position="301"/>
        <end position="424"/>
    </location>
</feature>
<dbReference type="InterPro" id="IPR042070">
    <property type="entry name" value="PucR_C-HTH_sf"/>
</dbReference>
<keyword evidence="5" id="KW-1185">Reference proteome</keyword>
<dbReference type="Proteomes" id="UP001296993">
    <property type="component" value="Unassembled WGS sequence"/>
</dbReference>
<protein>
    <submittedName>
        <fullName evidence="4">Sugar diacid utilization regulator</fullName>
    </submittedName>
</protein>
<dbReference type="PANTHER" id="PTHR33744:SF17">
    <property type="entry name" value="CONSERVED PROTEIN"/>
    <property type="match status" value="1"/>
</dbReference>
<comment type="similarity">
    <text evidence="1">Belongs to the CdaR family.</text>
</comment>
<dbReference type="InterPro" id="IPR025736">
    <property type="entry name" value="PucR_C-HTH_dom"/>
</dbReference>
<dbReference type="InterPro" id="IPR041522">
    <property type="entry name" value="CdaR_GGDEF"/>
</dbReference>
<dbReference type="EMBL" id="JAGIOF010000001">
    <property type="protein sequence ID" value="MBP2387499.1"/>
    <property type="molecule type" value="Genomic_DNA"/>
</dbReference>
<evidence type="ECO:0000259" key="2">
    <source>
        <dbReference type="Pfam" id="PF13556"/>
    </source>
</evidence>
<evidence type="ECO:0000259" key="3">
    <source>
        <dbReference type="Pfam" id="PF17853"/>
    </source>
</evidence>
<dbReference type="Pfam" id="PF13556">
    <property type="entry name" value="HTH_30"/>
    <property type="match status" value="1"/>
</dbReference>
<accession>A0ABS4XGA1</accession>